<name>A0ABQ5Q9L7_9BACT</name>
<dbReference type="EMBL" id="BSDD01000005">
    <property type="protein sequence ID" value="GLH71113.1"/>
    <property type="molecule type" value="Genomic_DNA"/>
</dbReference>
<accession>A0ABQ5Q9L7</accession>
<sequence length="91" mass="9949">MDGRMTRAAARTNQDERIGSLAERRCAERLVALRARGGLLPVCSWCRRFRDESGRWVQADCGNPEAAGVPVTHGVCPDCARKLRGRPGEAA</sequence>
<evidence type="ECO:0000313" key="2">
    <source>
        <dbReference type="Proteomes" id="UP001165089"/>
    </source>
</evidence>
<evidence type="ECO:0000313" key="1">
    <source>
        <dbReference type="EMBL" id="GLH71113.1"/>
    </source>
</evidence>
<organism evidence="1 2">
    <name type="scientific">Geothrix rubra</name>
    <dbReference type="NCBI Taxonomy" id="2927977"/>
    <lineage>
        <taxon>Bacteria</taxon>
        <taxon>Pseudomonadati</taxon>
        <taxon>Acidobacteriota</taxon>
        <taxon>Holophagae</taxon>
        <taxon>Holophagales</taxon>
        <taxon>Holophagaceae</taxon>
        <taxon>Geothrix</taxon>
    </lineage>
</organism>
<gene>
    <name evidence="1" type="ORF">GETHPA_26460</name>
</gene>
<reference evidence="1 2" key="1">
    <citation type="journal article" date="2023" name="Antonie Van Leeuwenhoek">
        <title>Mesoterricola silvestris gen. nov., sp. nov., Mesoterricola sediminis sp. nov., Geothrix oryzae sp. nov., Geothrix edaphica sp. nov., Geothrix rubra sp. nov., and Geothrix limicola sp. nov., six novel members of Acidobacteriota isolated from soils.</title>
        <authorList>
            <person name="Itoh H."/>
            <person name="Sugisawa Y."/>
            <person name="Mise K."/>
            <person name="Xu Z."/>
            <person name="Kuniyasu M."/>
            <person name="Ushijima N."/>
            <person name="Kawano K."/>
            <person name="Kobayashi E."/>
            <person name="Shiratori Y."/>
            <person name="Masuda Y."/>
            <person name="Senoo K."/>
        </authorList>
    </citation>
    <scope>NUCLEOTIDE SEQUENCE [LARGE SCALE GENOMIC DNA]</scope>
    <source>
        <strain evidence="1 2">Red803</strain>
    </source>
</reference>
<comment type="caution">
    <text evidence="1">The sequence shown here is derived from an EMBL/GenBank/DDBJ whole genome shotgun (WGS) entry which is preliminary data.</text>
</comment>
<keyword evidence="2" id="KW-1185">Reference proteome</keyword>
<protein>
    <submittedName>
        <fullName evidence="1">Uncharacterized protein</fullName>
    </submittedName>
</protein>
<proteinExistence type="predicted"/>
<dbReference type="Proteomes" id="UP001165089">
    <property type="component" value="Unassembled WGS sequence"/>
</dbReference>